<dbReference type="SUPFAM" id="SSF53474">
    <property type="entry name" value="alpha/beta-Hydrolases"/>
    <property type="match status" value="1"/>
</dbReference>
<reference evidence="2 3" key="1">
    <citation type="submission" date="2021-05" db="EMBL/GenBank/DDBJ databases">
        <title>Novel Bacillus species.</title>
        <authorList>
            <person name="Liu G."/>
        </authorList>
    </citation>
    <scope>NUCLEOTIDE SEQUENCE [LARGE SCALE GENOMIC DNA]</scope>
    <source>
        <strain evidence="3">FJAT-49780</strain>
    </source>
</reference>
<name>A0A942YIP0_9BACI</name>
<dbReference type="RefSeq" id="WP_213127035.1">
    <property type="nucleotide sequence ID" value="NZ_JAGYPG010000005.1"/>
</dbReference>
<dbReference type="InterPro" id="IPR022742">
    <property type="entry name" value="Hydrolase_4"/>
</dbReference>
<dbReference type="PANTHER" id="PTHR11614">
    <property type="entry name" value="PHOSPHOLIPASE-RELATED"/>
    <property type="match status" value="1"/>
</dbReference>
<accession>A0A942YIP0</accession>
<dbReference type="AlphaFoldDB" id="A0A942YIP0"/>
<dbReference type="EMBL" id="JAGYPG010000005">
    <property type="protein sequence ID" value="MBS4197807.1"/>
    <property type="molecule type" value="Genomic_DNA"/>
</dbReference>
<protein>
    <submittedName>
        <fullName evidence="2">Lysophospholipase</fullName>
    </submittedName>
</protein>
<dbReference type="Pfam" id="PF12146">
    <property type="entry name" value="Hydrolase_4"/>
    <property type="match status" value="1"/>
</dbReference>
<evidence type="ECO:0000313" key="2">
    <source>
        <dbReference type="EMBL" id="MBS4197807.1"/>
    </source>
</evidence>
<proteinExistence type="predicted"/>
<feature type="domain" description="Serine aminopeptidase S33" evidence="1">
    <location>
        <begin position="27"/>
        <end position="290"/>
    </location>
</feature>
<dbReference type="InterPro" id="IPR051044">
    <property type="entry name" value="MAG_DAG_Lipase"/>
</dbReference>
<evidence type="ECO:0000313" key="3">
    <source>
        <dbReference type="Proteomes" id="UP000681414"/>
    </source>
</evidence>
<comment type="caution">
    <text evidence="2">The sequence shown here is derived from an EMBL/GenBank/DDBJ whole genome shotgun (WGS) entry which is preliminary data.</text>
</comment>
<evidence type="ECO:0000259" key="1">
    <source>
        <dbReference type="Pfam" id="PF12146"/>
    </source>
</evidence>
<sequence length="313" mass="35369">MKSSIKWIKMDDGVEIHVKKWVEPDAQPVAILQLAHGMAEHIDRYNGFAEHLVQNGIFVYGNDHRGHGETGEKAGTVGFFADENGFDRVVDDLYGINQSIHHEYPDIPIFLMGHSMGSFLVRRFIQKYSSSVEGVILSGTAGSPGIAGKLGKLIAKWESRLKGPKAPSPFLDRLSFGSFNKSIQNPNTTFDWLSRDSNEVEKYINDPHCGFVCSSGFFYDLFDGLEKIHDSKLNQSIRKDLPILFFSGDKDPVGGSKVVEVIKQYREMGLLNIDSTFLKDGRHEMLNETNKYEVYQLVLKWITKQLNKNNIHI</sequence>
<dbReference type="InterPro" id="IPR029058">
    <property type="entry name" value="AB_hydrolase_fold"/>
</dbReference>
<organism evidence="2 3">
    <name type="scientific">Lederbergia citri</name>
    <dbReference type="NCBI Taxonomy" id="2833580"/>
    <lineage>
        <taxon>Bacteria</taxon>
        <taxon>Bacillati</taxon>
        <taxon>Bacillota</taxon>
        <taxon>Bacilli</taxon>
        <taxon>Bacillales</taxon>
        <taxon>Bacillaceae</taxon>
        <taxon>Lederbergia</taxon>
    </lineage>
</organism>
<keyword evidence="3" id="KW-1185">Reference proteome</keyword>
<dbReference type="Gene3D" id="3.40.50.1820">
    <property type="entry name" value="alpha/beta hydrolase"/>
    <property type="match status" value="1"/>
</dbReference>
<gene>
    <name evidence="2" type="ORF">KHA97_22460</name>
</gene>
<dbReference type="Proteomes" id="UP000681414">
    <property type="component" value="Unassembled WGS sequence"/>
</dbReference>